<keyword evidence="25" id="KW-1185">Reference proteome</keyword>
<dbReference type="PRINTS" id="PR00461">
    <property type="entry name" value="PLPEROXIDASE"/>
</dbReference>
<feature type="binding site" evidence="18">
    <location>
        <position position="176"/>
    </location>
    <ligand>
        <name>substrate</name>
    </ligand>
</feature>
<evidence type="ECO:0000256" key="2">
    <source>
        <dbReference type="ARBA" id="ARBA00002322"/>
    </source>
</evidence>
<dbReference type="SUPFAM" id="SSF48113">
    <property type="entry name" value="Heme-dependent peroxidases"/>
    <property type="match status" value="1"/>
</dbReference>
<comment type="subcellular location">
    <subcellularLocation>
        <location evidence="3 22">Secreted</location>
    </subcellularLocation>
</comment>
<dbReference type="FunFam" id="1.10.520.10:FF:000006">
    <property type="entry name" value="Peroxidase"/>
    <property type="match status" value="1"/>
</dbReference>
<evidence type="ECO:0000256" key="18">
    <source>
        <dbReference type="PIRSR" id="PIRSR600823-2"/>
    </source>
</evidence>
<evidence type="ECO:0000256" key="14">
    <source>
        <dbReference type="ARBA" id="ARBA00023157"/>
    </source>
</evidence>
<keyword evidence="6 22" id="KW-0964">Secreted</keyword>
<feature type="disulfide bond" evidence="21">
    <location>
        <begin position="134"/>
        <end position="338"/>
    </location>
</feature>
<evidence type="ECO:0000256" key="7">
    <source>
        <dbReference type="ARBA" id="ARBA00022559"/>
    </source>
</evidence>
<dbReference type="PRINTS" id="PR00458">
    <property type="entry name" value="PEROXIDASE"/>
</dbReference>
<dbReference type="InterPro" id="IPR000823">
    <property type="entry name" value="Peroxidase_pln"/>
</dbReference>
<feature type="disulfide bond" evidence="21">
    <location>
        <begin position="83"/>
        <end position="88"/>
    </location>
</feature>
<dbReference type="GO" id="GO:0020037">
    <property type="term" value="F:heme binding"/>
    <property type="evidence" value="ECO:0007669"/>
    <property type="project" value="UniProtKB-UniRule"/>
</dbReference>
<dbReference type="GO" id="GO:0006979">
    <property type="term" value="P:response to oxidative stress"/>
    <property type="evidence" value="ECO:0007669"/>
    <property type="project" value="UniProtKB-UniRule"/>
</dbReference>
<feature type="binding site" evidence="19">
    <location>
        <position position="85"/>
    </location>
    <ligand>
        <name>Ca(2+)</name>
        <dbReference type="ChEBI" id="CHEBI:29108"/>
        <label>1</label>
    </ligand>
</feature>
<feature type="active site" description="Proton acceptor" evidence="17">
    <location>
        <position position="81"/>
    </location>
</feature>
<comment type="similarity">
    <text evidence="22">Belongs to the peroxidase family. Classical plant (class III) peroxidase subfamily.</text>
</comment>
<evidence type="ECO:0000256" key="20">
    <source>
        <dbReference type="PIRSR" id="PIRSR600823-4"/>
    </source>
</evidence>
<evidence type="ECO:0000256" key="21">
    <source>
        <dbReference type="PIRSR" id="PIRSR600823-5"/>
    </source>
</evidence>
<feature type="binding site" evidence="19">
    <location>
        <position position="87"/>
    </location>
    <ligand>
        <name>Ca(2+)</name>
        <dbReference type="ChEBI" id="CHEBI:29108"/>
        <label>1</label>
    </ligand>
</feature>
<feature type="binding site" description="axial binding residue" evidence="19">
    <location>
        <position position="206"/>
    </location>
    <ligand>
        <name>heme b</name>
        <dbReference type="ChEBI" id="CHEBI:60344"/>
    </ligand>
    <ligandPart>
        <name>Fe</name>
        <dbReference type="ChEBI" id="CHEBI:18248"/>
    </ligandPart>
</feature>
<feature type="binding site" evidence="19">
    <location>
        <position position="91"/>
    </location>
    <ligand>
        <name>Ca(2+)</name>
        <dbReference type="ChEBI" id="CHEBI:29108"/>
        <label>1</label>
    </ligand>
</feature>
<keyword evidence="8 22" id="KW-0349">Heme</keyword>
<evidence type="ECO:0000259" key="23">
    <source>
        <dbReference type="PROSITE" id="PS50873"/>
    </source>
</evidence>
<feature type="binding site" evidence="19">
    <location>
        <position position="82"/>
    </location>
    <ligand>
        <name>Ca(2+)</name>
        <dbReference type="ChEBI" id="CHEBI:29108"/>
        <label>1</label>
    </ligand>
</feature>
<evidence type="ECO:0000256" key="11">
    <source>
        <dbReference type="ARBA" id="ARBA00022837"/>
    </source>
</evidence>
<keyword evidence="16 22" id="KW-0376">Hydrogen peroxide</keyword>
<evidence type="ECO:0000256" key="22">
    <source>
        <dbReference type="RuleBase" id="RU362060"/>
    </source>
</evidence>
<dbReference type="PANTHER" id="PTHR31517:SF84">
    <property type="entry name" value="PEROXIDASE"/>
    <property type="match status" value="1"/>
</dbReference>
<evidence type="ECO:0000256" key="6">
    <source>
        <dbReference type="ARBA" id="ARBA00022525"/>
    </source>
</evidence>
<evidence type="ECO:0000256" key="4">
    <source>
        <dbReference type="ARBA" id="ARBA00006873"/>
    </source>
</evidence>
<dbReference type="PANTHER" id="PTHR31517">
    <property type="match status" value="1"/>
</dbReference>
<feature type="disulfide bond" evidence="21">
    <location>
        <begin position="50"/>
        <end position="128"/>
    </location>
</feature>
<dbReference type="CDD" id="cd00693">
    <property type="entry name" value="secretory_peroxidase"/>
    <property type="match status" value="1"/>
</dbReference>
<dbReference type="Gramene" id="TKW17169">
    <property type="protein sequence ID" value="TKW17169"/>
    <property type="gene ID" value="SEVIR_5G348500v2"/>
</dbReference>
<dbReference type="Pfam" id="PF00141">
    <property type="entry name" value="peroxidase"/>
    <property type="match status" value="1"/>
</dbReference>
<dbReference type="GO" id="GO:0042744">
    <property type="term" value="P:hydrogen peroxide catabolic process"/>
    <property type="evidence" value="ECO:0007669"/>
    <property type="project" value="UniProtKB-KW"/>
</dbReference>
<evidence type="ECO:0000256" key="17">
    <source>
        <dbReference type="PIRSR" id="PIRSR600823-1"/>
    </source>
</evidence>
<dbReference type="Proteomes" id="UP000298652">
    <property type="component" value="Chromosome 5"/>
</dbReference>
<keyword evidence="7 22" id="KW-0575">Peroxidase</keyword>
<dbReference type="EMBL" id="CM016556">
    <property type="protein sequence ID" value="TKW17169.1"/>
    <property type="molecule type" value="Genomic_DNA"/>
</dbReference>
<evidence type="ECO:0000256" key="1">
    <source>
        <dbReference type="ARBA" id="ARBA00000189"/>
    </source>
</evidence>
<evidence type="ECO:0000256" key="3">
    <source>
        <dbReference type="ARBA" id="ARBA00004613"/>
    </source>
</evidence>
<comment type="cofactor">
    <cofactor evidence="19 22">
        <name>heme b</name>
        <dbReference type="ChEBI" id="CHEBI:60344"/>
    </cofactor>
    <text evidence="19 22">Binds 1 heme b (iron(II)-protoporphyrin IX) group per subunit.</text>
</comment>
<evidence type="ECO:0000256" key="13">
    <source>
        <dbReference type="ARBA" id="ARBA00023004"/>
    </source>
</evidence>
<evidence type="ECO:0000256" key="15">
    <source>
        <dbReference type="ARBA" id="ARBA00023180"/>
    </source>
</evidence>
<organism evidence="24 25">
    <name type="scientific">Setaria viridis</name>
    <name type="common">Green bristlegrass</name>
    <name type="synonym">Setaria italica subsp. viridis</name>
    <dbReference type="NCBI Taxonomy" id="4556"/>
    <lineage>
        <taxon>Eukaryota</taxon>
        <taxon>Viridiplantae</taxon>
        <taxon>Streptophyta</taxon>
        <taxon>Embryophyta</taxon>
        <taxon>Tracheophyta</taxon>
        <taxon>Spermatophyta</taxon>
        <taxon>Magnoliopsida</taxon>
        <taxon>Liliopsida</taxon>
        <taxon>Poales</taxon>
        <taxon>Poaceae</taxon>
        <taxon>PACMAD clade</taxon>
        <taxon>Panicoideae</taxon>
        <taxon>Panicodae</taxon>
        <taxon>Paniceae</taxon>
        <taxon>Cenchrinae</taxon>
        <taxon>Setaria</taxon>
    </lineage>
</organism>
<feature type="disulfide bond" evidence="21">
    <location>
        <begin position="213"/>
        <end position="246"/>
    </location>
</feature>
<dbReference type="GO" id="GO:0140825">
    <property type="term" value="F:lactoperoxidase activity"/>
    <property type="evidence" value="ECO:0007669"/>
    <property type="project" value="UniProtKB-EC"/>
</dbReference>
<dbReference type="InterPro" id="IPR010255">
    <property type="entry name" value="Haem_peroxidase_sf"/>
</dbReference>
<feature type="signal peptide" evidence="22">
    <location>
        <begin position="1"/>
        <end position="23"/>
    </location>
</feature>
<feature type="binding site" evidence="19">
    <location>
        <position position="102"/>
    </location>
    <ligand>
        <name>Ca(2+)</name>
        <dbReference type="ChEBI" id="CHEBI:29108"/>
        <label>1</label>
    </ligand>
</feature>
<evidence type="ECO:0000313" key="25">
    <source>
        <dbReference type="Proteomes" id="UP000298652"/>
    </source>
</evidence>
<evidence type="ECO:0000256" key="19">
    <source>
        <dbReference type="PIRSR" id="PIRSR600823-3"/>
    </source>
</evidence>
<evidence type="ECO:0000256" key="9">
    <source>
        <dbReference type="ARBA" id="ARBA00022723"/>
    </source>
</evidence>
<feature type="chain" id="PRO_5021041055" description="Peroxidase" evidence="22">
    <location>
        <begin position="24"/>
        <end position="343"/>
    </location>
</feature>
<comment type="function">
    <text evidence="2">Removal of H(2)O(2), oxidation of toxic reductants, biosynthesis and degradation of lignin, suberization, auxin catabolism, response to environmental stresses such as wounding, pathogen attack and oxidative stress. These functions might be dependent on each isozyme/isoform in each plant tissue.</text>
</comment>
<dbReference type="InterPro" id="IPR002016">
    <property type="entry name" value="Haem_peroxidase"/>
</dbReference>
<keyword evidence="15" id="KW-0325">Glycoprotein</keyword>
<feature type="binding site" evidence="19">
    <location>
        <position position="268"/>
    </location>
    <ligand>
        <name>Ca(2+)</name>
        <dbReference type="ChEBI" id="CHEBI:29108"/>
        <label>2</label>
    </ligand>
</feature>
<accession>A0A4U6UT14</accession>
<feature type="binding site" evidence="19">
    <location>
        <position position="260"/>
    </location>
    <ligand>
        <name>Ca(2+)</name>
        <dbReference type="ChEBI" id="CHEBI:29108"/>
        <label>2</label>
    </ligand>
</feature>
<comment type="similarity">
    <text evidence="4">Belongs to the peroxidase family. Ascorbate peroxidase subfamily.</text>
</comment>
<sequence>MALGLPLLLVVVVVAASSRAGLADPAPAAVSALPGLPVAGLAVGFYNASCPEVEDLVLAEMRAIVAKDRTLGPALLRFMFHDCLVRGCDASIMLESRSKKGEQDAVPSYGLRGYEEVERIKAKVEEACPLTVSCADIIALAARDAVYLSNGPRYAVETGRRDGKVSAKSDADNDLPPPFSNIVDLKTYFSVKGLGWKDLVVLSGSHTIGSAQCSSFASDRLYNYSGRGVQDPSLNKTFAAGLREACEAGRENDTTPVYMDSTTPYDFDLGYYRDVLSNTSLFLSDKALMDDRWTRTYVERMAAAASPDEFFDDYAVAMTNMGRLEVLTGDNGEIRKTCTSYVD</sequence>
<keyword evidence="13 19" id="KW-0408">Iron</keyword>
<dbReference type="GO" id="GO:0005576">
    <property type="term" value="C:extracellular region"/>
    <property type="evidence" value="ECO:0007669"/>
    <property type="project" value="UniProtKB-SubCell"/>
</dbReference>
<comment type="catalytic activity">
    <reaction evidence="1 22">
        <text>2 a phenolic donor + H2O2 = 2 a phenolic radical donor + 2 H2O</text>
        <dbReference type="Rhea" id="RHEA:56136"/>
        <dbReference type="ChEBI" id="CHEBI:15377"/>
        <dbReference type="ChEBI" id="CHEBI:16240"/>
        <dbReference type="ChEBI" id="CHEBI:139520"/>
        <dbReference type="ChEBI" id="CHEBI:139521"/>
        <dbReference type="EC" id="1.11.1.7"/>
    </reaction>
</comment>
<feature type="domain" description="Plant heme peroxidase family profile" evidence="23">
    <location>
        <begin position="40"/>
        <end position="342"/>
    </location>
</feature>
<dbReference type="InterPro" id="IPR033905">
    <property type="entry name" value="Secretory_peroxidase"/>
</dbReference>
<evidence type="ECO:0000256" key="12">
    <source>
        <dbReference type="ARBA" id="ARBA00023002"/>
    </source>
</evidence>
<evidence type="ECO:0000256" key="5">
    <source>
        <dbReference type="ARBA" id="ARBA00012313"/>
    </source>
</evidence>
<keyword evidence="9 19" id="KW-0479">Metal-binding</keyword>
<keyword evidence="10 22" id="KW-0732">Signal</keyword>
<dbReference type="PROSITE" id="PS50873">
    <property type="entry name" value="PEROXIDASE_4"/>
    <property type="match status" value="1"/>
</dbReference>
<dbReference type="PROSITE" id="PS00435">
    <property type="entry name" value="PEROXIDASE_1"/>
    <property type="match status" value="1"/>
</dbReference>
<protein>
    <recommendedName>
        <fullName evidence="5 22">Peroxidase</fullName>
        <ecNumber evidence="5 22">1.11.1.7</ecNumber>
    </recommendedName>
</protein>
<name>A0A4U6UT14_SETVI</name>
<dbReference type="GO" id="GO:0046872">
    <property type="term" value="F:metal ion binding"/>
    <property type="evidence" value="ECO:0007669"/>
    <property type="project" value="UniProtKB-UniRule"/>
</dbReference>
<dbReference type="OMA" id="LEDECPM"/>
<keyword evidence="12 22" id="KW-0560">Oxidoreductase</keyword>
<gene>
    <name evidence="24" type="ORF">SEVIR_5G348500v2</name>
</gene>
<keyword evidence="11 19" id="KW-0106">Calcium</keyword>
<dbReference type="FunFam" id="1.10.420.10:FF:000008">
    <property type="entry name" value="Peroxidase"/>
    <property type="match status" value="1"/>
</dbReference>
<feature type="site" description="Transition state stabilizer" evidence="20">
    <location>
        <position position="77"/>
    </location>
</feature>
<feature type="binding site" evidence="19">
    <location>
        <position position="89"/>
    </location>
    <ligand>
        <name>Ca(2+)</name>
        <dbReference type="ChEBI" id="CHEBI:29108"/>
        <label>1</label>
    </ligand>
</feature>
<evidence type="ECO:0000313" key="24">
    <source>
        <dbReference type="EMBL" id="TKW17169.1"/>
    </source>
</evidence>
<feature type="binding site" evidence="19">
    <location>
        <position position="263"/>
    </location>
    <ligand>
        <name>Ca(2+)</name>
        <dbReference type="ChEBI" id="CHEBI:29108"/>
        <label>2</label>
    </ligand>
</feature>
<dbReference type="EC" id="1.11.1.7" evidence="5 22"/>
<comment type="cofactor">
    <cofactor evidence="19 22">
        <name>Ca(2+)</name>
        <dbReference type="ChEBI" id="CHEBI:29108"/>
    </cofactor>
    <text evidence="19 22">Binds 2 calcium ions per subunit.</text>
</comment>
<reference evidence="24" key="1">
    <citation type="submission" date="2019-03" db="EMBL/GenBank/DDBJ databases">
        <title>WGS assembly of Setaria viridis.</title>
        <authorList>
            <person name="Huang P."/>
            <person name="Jenkins J."/>
            <person name="Grimwood J."/>
            <person name="Barry K."/>
            <person name="Healey A."/>
            <person name="Mamidi S."/>
            <person name="Sreedasyam A."/>
            <person name="Shu S."/>
            <person name="Feldman M."/>
            <person name="Wu J."/>
            <person name="Yu Y."/>
            <person name="Chen C."/>
            <person name="Johnson J."/>
            <person name="Rokhsar D."/>
            <person name="Baxter I."/>
            <person name="Schmutz J."/>
            <person name="Brutnell T."/>
            <person name="Kellogg E."/>
        </authorList>
    </citation>
    <scope>NUCLEOTIDE SEQUENCE [LARGE SCALE GENOMIC DNA]</scope>
</reference>
<evidence type="ECO:0000256" key="8">
    <source>
        <dbReference type="ARBA" id="ARBA00022617"/>
    </source>
</evidence>
<proteinExistence type="inferred from homology"/>
<evidence type="ECO:0000256" key="16">
    <source>
        <dbReference type="ARBA" id="ARBA00023324"/>
    </source>
</evidence>
<keyword evidence="14 21" id="KW-1015">Disulfide bond</keyword>
<dbReference type="InterPro" id="IPR019793">
    <property type="entry name" value="Peroxidases_heam-ligand_BS"/>
</dbReference>
<dbReference type="Gene3D" id="1.10.420.10">
    <property type="entry name" value="Peroxidase, domain 2"/>
    <property type="match status" value="1"/>
</dbReference>
<dbReference type="AlphaFoldDB" id="A0A4U6UT14"/>
<dbReference type="Gene3D" id="1.10.520.10">
    <property type="match status" value="1"/>
</dbReference>
<evidence type="ECO:0000256" key="10">
    <source>
        <dbReference type="ARBA" id="ARBA00022729"/>
    </source>
</evidence>
<feature type="binding site" evidence="19">
    <location>
        <position position="207"/>
    </location>
    <ligand>
        <name>Ca(2+)</name>
        <dbReference type="ChEBI" id="CHEBI:29108"/>
        <label>2</label>
    </ligand>
</feature>